<dbReference type="CDD" id="cd00221">
    <property type="entry name" value="Vsr"/>
    <property type="match status" value="1"/>
</dbReference>
<dbReference type="AlphaFoldDB" id="A0A510V6A5"/>
<dbReference type="GO" id="GO:0006298">
    <property type="term" value="P:mismatch repair"/>
    <property type="evidence" value="ECO:0007669"/>
    <property type="project" value="InterPro"/>
</dbReference>
<keyword evidence="2 7" id="KW-0255">Endonuclease</keyword>
<keyword evidence="1" id="KW-0540">Nuclease</keyword>
<comment type="caution">
    <text evidence="7">The sequence shown here is derived from an EMBL/GenBank/DDBJ whole genome shotgun (WGS) entry which is preliminary data.</text>
</comment>
<evidence type="ECO:0000256" key="6">
    <source>
        <dbReference type="ARBA" id="ARBA00029466"/>
    </source>
</evidence>
<dbReference type="EMBL" id="BJUB01000009">
    <property type="protein sequence ID" value="GEK22379.1"/>
    <property type="molecule type" value="Genomic_DNA"/>
</dbReference>
<name>A0A510V6A5_9CELL</name>
<sequence>MLQMAEHWVSTTAGRHLAGRVKESTGPEVTLRRALHACGLRFRLHRTLARGCTPDLVLPRYRVAVFVDGCFWHGCPEHGRRAPWTGPNSQLWADKMSRNRERDERSTTLAQECGWAVVRIWEHEVTGDVEAAVARVRAAGAGGSTPR</sequence>
<dbReference type="Pfam" id="PF03852">
    <property type="entry name" value="Vsr"/>
    <property type="match status" value="1"/>
</dbReference>
<evidence type="ECO:0000313" key="7">
    <source>
        <dbReference type="EMBL" id="GEK22379.1"/>
    </source>
</evidence>
<keyword evidence="8" id="KW-1185">Reference proteome</keyword>
<gene>
    <name evidence="7" type="ORF">CXY01_28990</name>
</gene>
<evidence type="ECO:0000256" key="2">
    <source>
        <dbReference type="ARBA" id="ARBA00022759"/>
    </source>
</evidence>
<evidence type="ECO:0000313" key="8">
    <source>
        <dbReference type="Proteomes" id="UP000321118"/>
    </source>
</evidence>
<keyword evidence="4" id="KW-0378">Hydrolase</keyword>
<keyword evidence="3" id="KW-0227">DNA damage</keyword>
<comment type="similarity">
    <text evidence="6">Belongs to the Vsr family.</text>
</comment>
<dbReference type="GO" id="GO:0004519">
    <property type="term" value="F:endonuclease activity"/>
    <property type="evidence" value="ECO:0007669"/>
    <property type="project" value="UniProtKB-KW"/>
</dbReference>
<keyword evidence="5" id="KW-0234">DNA repair</keyword>
<dbReference type="Gene3D" id="3.40.960.10">
    <property type="entry name" value="VSR Endonuclease"/>
    <property type="match status" value="1"/>
</dbReference>
<reference evidence="7 8" key="1">
    <citation type="submission" date="2019-07" db="EMBL/GenBank/DDBJ databases">
        <title>Whole genome shotgun sequence of Cellulomonas xylanilytica NBRC 101102.</title>
        <authorList>
            <person name="Hosoyama A."/>
            <person name="Uohara A."/>
            <person name="Ohji S."/>
            <person name="Ichikawa N."/>
        </authorList>
    </citation>
    <scope>NUCLEOTIDE SEQUENCE [LARGE SCALE GENOMIC DNA]</scope>
    <source>
        <strain evidence="7 8">NBRC 101102</strain>
    </source>
</reference>
<organism evidence="7 8">
    <name type="scientific">Cellulomonas xylanilytica</name>
    <dbReference type="NCBI Taxonomy" id="233583"/>
    <lineage>
        <taxon>Bacteria</taxon>
        <taxon>Bacillati</taxon>
        <taxon>Actinomycetota</taxon>
        <taxon>Actinomycetes</taxon>
        <taxon>Micrococcales</taxon>
        <taxon>Cellulomonadaceae</taxon>
        <taxon>Cellulomonas</taxon>
    </lineage>
</organism>
<dbReference type="SUPFAM" id="SSF52980">
    <property type="entry name" value="Restriction endonuclease-like"/>
    <property type="match status" value="1"/>
</dbReference>
<evidence type="ECO:0000256" key="4">
    <source>
        <dbReference type="ARBA" id="ARBA00022801"/>
    </source>
</evidence>
<dbReference type="NCBIfam" id="TIGR00632">
    <property type="entry name" value="vsr"/>
    <property type="match status" value="1"/>
</dbReference>
<evidence type="ECO:0000256" key="5">
    <source>
        <dbReference type="ARBA" id="ARBA00023204"/>
    </source>
</evidence>
<dbReference type="InterPro" id="IPR011335">
    <property type="entry name" value="Restrct_endonuc-II-like"/>
</dbReference>
<protein>
    <submittedName>
        <fullName evidence="7">Very short patch repair endonuclease</fullName>
    </submittedName>
</protein>
<accession>A0A510V6A5</accession>
<proteinExistence type="inferred from homology"/>
<evidence type="ECO:0000256" key="1">
    <source>
        <dbReference type="ARBA" id="ARBA00022722"/>
    </source>
</evidence>
<evidence type="ECO:0000256" key="3">
    <source>
        <dbReference type="ARBA" id="ARBA00022763"/>
    </source>
</evidence>
<dbReference type="Proteomes" id="UP000321118">
    <property type="component" value="Unassembled WGS sequence"/>
</dbReference>
<dbReference type="InterPro" id="IPR004603">
    <property type="entry name" value="DNA_mismatch_endonuc_vsr"/>
</dbReference>
<dbReference type="GO" id="GO:0016787">
    <property type="term" value="F:hydrolase activity"/>
    <property type="evidence" value="ECO:0007669"/>
    <property type="project" value="UniProtKB-KW"/>
</dbReference>